<dbReference type="EMBL" id="LMVM01000001">
    <property type="protein sequence ID" value="PAV06369.1"/>
    <property type="molecule type" value="Genomic_DNA"/>
</dbReference>
<comment type="caution">
    <text evidence="1">The sequence shown here is derived from an EMBL/GenBank/DDBJ whole genome shotgun (WGS) entry which is preliminary data.</text>
</comment>
<name>A0A2A2HAD7_METBR</name>
<accession>A0A2A2HAD7</accession>
<proteinExistence type="predicted"/>
<keyword evidence="2" id="KW-1185">Reference proteome</keyword>
<evidence type="ECO:0000313" key="1">
    <source>
        <dbReference type="EMBL" id="PAV06369.1"/>
    </source>
</evidence>
<dbReference type="Proteomes" id="UP000217784">
    <property type="component" value="Unassembled WGS sequence"/>
</dbReference>
<gene>
    <name evidence="1" type="ORF">ASJ80_16245</name>
</gene>
<evidence type="ECO:0000313" key="2">
    <source>
        <dbReference type="Proteomes" id="UP000217784"/>
    </source>
</evidence>
<organism evidence="1 2">
    <name type="scientific">Methanobacterium bryantii</name>
    <dbReference type="NCBI Taxonomy" id="2161"/>
    <lineage>
        <taxon>Archaea</taxon>
        <taxon>Methanobacteriati</taxon>
        <taxon>Methanobacteriota</taxon>
        <taxon>Methanomada group</taxon>
        <taxon>Methanobacteria</taxon>
        <taxon>Methanobacteriales</taxon>
        <taxon>Methanobacteriaceae</taxon>
        <taxon>Methanobacterium</taxon>
    </lineage>
</organism>
<dbReference type="RefSeq" id="WP_069582605.1">
    <property type="nucleotide sequence ID" value="NZ_LMVM01000001.1"/>
</dbReference>
<dbReference type="OrthoDB" id="374385at2157"/>
<protein>
    <submittedName>
        <fullName evidence="1">Uncharacterized protein</fullName>
    </submittedName>
</protein>
<sequence length="131" mass="15426">MPKIEKKILKAKEYERMVSNLDIESFELKTSSILEARMTLIGIERIEENLLEIRRQVSADMRAVKLKYLNYDYNKSSLLGSIKRTKVSSKRKSIDKKCDRELGPYENVLYIIDDYLEQIKDVKDYISKIKA</sequence>
<reference evidence="1 2" key="1">
    <citation type="journal article" date="2017" name="BMC Genomics">
        <title>Genomic analysis of methanogenic archaea reveals a shift towards energy conservation.</title>
        <authorList>
            <person name="Gilmore S.P."/>
            <person name="Henske J.K."/>
            <person name="Sexton J.A."/>
            <person name="Solomon K.V."/>
            <person name="Seppala S."/>
            <person name="Yoo J.I."/>
            <person name="Huyett L.M."/>
            <person name="Pressman A."/>
            <person name="Cogan J.Z."/>
            <person name="Kivenson V."/>
            <person name="Peng X."/>
            <person name="Tan Y."/>
            <person name="Valentine D.L."/>
            <person name="O'Malley M.A."/>
        </authorList>
    </citation>
    <scope>NUCLEOTIDE SEQUENCE [LARGE SCALE GENOMIC DNA]</scope>
    <source>
        <strain evidence="1 2">M.o.H.</strain>
    </source>
</reference>
<dbReference type="AlphaFoldDB" id="A0A2A2HAD7"/>